<organism evidence="2">
    <name type="scientific">marine metagenome</name>
    <dbReference type="NCBI Taxonomy" id="408172"/>
    <lineage>
        <taxon>unclassified sequences</taxon>
        <taxon>metagenomes</taxon>
        <taxon>ecological metagenomes</taxon>
    </lineage>
</organism>
<dbReference type="NCBIfam" id="NF001159">
    <property type="entry name" value="PRK00150.1-3"/>
    <property type="match status" value="1"/>
</dbReference>
<dbReference type="NCBIfam" id="TIGR00079">
    <property type="entry name" value="pept_deformyl"/>
    <property type="match status" value="1"/>
</dbReference>
<evidence type="ECO:0000313" key="2">
    <source>
        <dbReference type="EMBL" id="SVA56970.1"/>
    </source>
</evidence>
<gene>
    <name evidence="2" type="ORF">METZ01_LOCUS109824</name>
</gene>
<sequence>MEKILFVPHPKLRQHAQTIDKVTEKEIIISKKMIEIMKRAPGAGLAANQIGILQKIITVNIQDHEKETEKVYALFNPSIKSYSAETVVMEEGCLSFPKQFIEIERPASIEIEYTNEKNKIIKGEKNGYEARVLQHEIDHLSGKLFVDYLSSLKRNMIIKRVQKLKKMGEI</sequence>
<protein>
    <recommendedName>
        <fullName evidence="3">Peptide deformylase</fullName>
    </recommendedName>
</protein>
<dbReference type="Pfam" id="PF01327">
    <property type="entry name" value="Pep_deformylase"/>
    <property type="match status" value="1"/>
</dbReference>
<dbReference type="InterPro" id="IPR036821">
    <property type="entry name" value="Peptide_deformylase_sf"/>
</dbReference>
<proteinExistence type="inferred from homology"/>
<dbReference type="SUPFAM" id="SSF56420">
    <property type="entry name" value="Peptide deformylase"/>
    <property type="match status" value="1"/>
</dbReference>
<dbReference type="PRINTS" id="PR01576">
    <property type="entry name" value="PDEFORMYLASE"/>
</dbReference>
<comment type="similarity">
    <text evidence="1">Belongs to the polypeptide deformylase family.</text>
</comment>
<reference evidence="2" key="1">
    <citation type="submission" date="2018-05" db="EMBL/GenBank/DDBJ databases">
        <authorList>
            <person name="Lanie J.A."/>
            <person name="Ng W.-L."/>
            <person name="Kazmierczak K.M."/>
            <person name="Andrzejewski T.M."/>
            <person name="Davidsen T.M."/>
            <person name="Wayne K.J."/>
            <person name="Tettelin H."/>
            <person name="Glass J.I."/>
            <person name="Rusch D."/>
            <person name="Podicherti R."/>
            <person name="Tsui H.-C.T."/>
            <person name="Winkler M.E."/>
        </authorList>
    </citation>
    <scope>NUCLEOTIDE SEQUENCE</scope>
</reference>
<dbReference type="InterPro" id="IPR023635">
    <property type="entry name" value="Peptide_deformylase"/>
</dbReference>
<dbReference type="PIRSF" id="PIRSF004749">
    <property type="entry name" value="Pep_def"/>
    <property type="match status" value="1"/>
</dbReference>
<dbReference type="CDD" id="cd00487">
    <property type="entry name" value="Pep_deformylase"/>
    <property type="match status" value="1"/>
</dbReference>
<dbReference type="GO" id="GO:0042586">
    <property type="term" value="F:peptide deformylase activity"/>
    <property type="evidence" value="ECO:0007669"/>
    <property type="project" value="InterPro"/>
</dbReference>
<evidence type="ECO:0000256" key="1">
    <source>
        <dbReference type="ARBA" id="ARBA00010759"/>
    </source>
</evidence>
<dbReference type="PANTHER" id="PTHR10458">
    <property type="entry name" value="PEPTIDE DEFORMYLASE"/>
    <property type="match status" value="1"/>
</dbReference>
<dbReference type="PANTHER" id="PTHR10458:SF22">
    <property type="entry name" value="PEPTIDE DEFORMYLASE"/>
    <property type="match status" value="1"/>
</dbReference>
<dbReference type="AlphaFoldDB" id="A0A381WX08"/>
<dbReference type="HAMAP" id="MF_00163">
    <property type="entry name" value="Pep_deformylase"/>
    <property type="match status" value="1"/>
</dbReference>
<dbReference type="EMBL" id="UINC01013144">
    <property type="protein sequence ID" value="SVA56970.1"/>
    <property type="molecule type" value="Genomic_DNA"/>
</dbReference>
<evidence type="ECO:0008006" key="3">
    <source>
        <dbReference type="Google" id="ProtNLM"/>
    </source>
</evidence>
<dbReference type="Gene3D" id="3.90.45.10">
    <property type="entry name" value="Peptide deformylase"/>
    <property type="match status" value="1"/>
</dbReference>
<accession>A0A381WX08</accession>
<name>A0A381WX08_9ZZZZ</name>